<dbReference type="Proteomes" id="UP000624244">
    <property type="component" value="Unassembled WGS sequence"/>
</dbReference>
<evidence type="ECO:0000256" key="1">
    <source>
        <dbReference type="SAM" id="MobiDB-lite"/>
    </source>
</evidence>
<dbReference type="EMBL" id="WNKQ01000009">
    <property type="protein sequence ID" value="KAF5849410.1"/>
    <property type="molecule type" value="Genomic_DNA"/>
</dbReference>
<name>A0A8H5ZJS4_COCSA</name>
<feature type="compositionally biased region" description="Basic residues" evidence="1">
    <location>
        <begin position="34"/>
        <end position="45"/>
    </location>
</feature>
<evidence type="ECO:0000313" key="3">
    <source>
        <dbReference type="Proteomes" id="UP000624244"/>
    </source>
</evidence>
<sequence>MIQSPVFGLALVTEPSKCSTKGSGQARESERDEKKKKKKMKKMKKKDMGILPAEANFPRIITPVSETIVNGSIKYYRRIALGTACKCHASKTKKEAERTKITVSEPNNTKLPNTLTVTRPVTKSNAIFPQYCVWKITDDLKAAKAMRDTLIKLAPRLIKRPSNEGTVAFWDFSEIPKKEDAEKLVEEVKF</sequence>
<dbReference type="AlphaFoldDB" id="A0A8H5ZJS4"/>
<proteinExistence type="predicted"/>
<reference evidence="2" key="1">
    <citation type="submission" date="2019-11" db="EMBL/GenBank/DDBJ databases">
        <title>Bipolaris sorokiniana Genome sequencing.</title>
        <authorList>
            <person name="Wang H."/>
        </authorList>
    </citation>
    <scope>NUCLEOTIDE SEQUENCE</scope>
</reference>
<feature type="region of interest" description="Disordered" evidence="1">
    <location>
        <begin position="16"/>
        <end position="45"/>
    </location>
</feature>
<comment type="caution">
    <text evidence="2">The sequence shown here is derived from an EMBL/GenBank/DDBJ whole genome shotgun (WGS) entry which is preliminary data.</text>
</comment>
<gene>
    <name evidence="2" type="ORF">GGP41_006417</name>
</gene>
<protein>
    <submittedName>
        <fullName evidence="2">Uncharacterized protein</fullName>
    </submittedName>
</protein>
<evidence type="ECO:0000313" key="2">
    <source>
        <dbReference type="EMBL" id="KAF5849410.1"/>
    </source>
</evidence>
<accession>A0A8H5ZJS4</accession>
<organism evidence="2 3">
    <name type="scientific">Cochliobolus sativus</name>
    <name type="common">Common root rot and spot blotch fungus</name>
    <name type="synonym">Bipolaris sorokiniana</name>
    <dbReference type="NCBI Taxonomy" id="45130"/>
    <lineage>
        <taxon>Eukaryota</taxon>
        <taxon>Fungi</taxon>
        <taxon>Dikarya</taxon>
        <taxon>Ascomycota</taxon>
        <taxon>Pezizomycotina</taxon>
        <taxon>Dothideomycetes</taxon>
        <taxon>Pleosporomycetidae</taxon>
        <taxon>Pleosporales</taxon>
        <taxon>Pleosporineae</taxon>
        <taxon>Pleosporaceae</taxon>
        <taxon>Bipolaris</taxon>
    </lineage>
</organism>